<name>A0A2J6TTR9_9HELO</name>
<dbReference type="InParanoid" id="A0A2J6TTR9"/>
<dbReference type="OrthoDB" id="3468019at2759"/>
<dbReference type="PANTHER" id="PTHR39401:SF1">
    <property type="entry name" value="SNOAL-LIKE DOMAIN-CONTAINING PROTEIN"/>
    <property type="match status" value="1"/>
</dbReference>
<dbReference type="PANTHER" id="PTHR39401">
    <property type="entry name" value="SNOAL-LIKE DOMAIN-CONTAINING PROTEIN"/>
    <property type="match status" value="1"/>
</dbReference>
<dbReference type="SUPFAM" id="SSF54427">
    <property type="entry name" value="NTF2-like"/>
    <property type="match status" value="1"/>
</dbReference>
<reference evidence="1 2" key="1">
    <citation type="submission" date="2016-04" db="EMBL/GenBank/DDBJ databases">
        <title>A degradative enzymes factory behind the ericoid mycorrhizal symbiosis.</title>
        <authorList>
            <consortium name="DOE Joint Genome Institute"/>
            <person name="Martino E."/>
            <person name="Morin E."/>
            <person name="Grelet G."/>
            <person name="Kuo A."/>
            <person name="Kohler A."/>
            <person name="Daghino S."/>
            <person name="Barry K."/>
            <person name="Choi C."/>
            <person name="Cichocki N."/>
            <person name="Clum A."/>
            <person name="Copeland A."/>
            <person name="Hainaut M."/>
            <person name="Haridas S."/>
            <person name="Labutti K."/>
            <person name="Lindquist E."/>
            <person name="Lipzen A."/>
            <person name="Khouja H.-R."/>
            <person name="Murat C."/>
            <person name="Ohm R."/>
            <person name="Olson A."/>
            <person name="Spatafora J."/>
            <person name="Veneault-Fourrey C."/>
            <person name="Henrissat B."/>
            <person name="Grigoriev I."/>
            <person name="Martin F."/>
            <person name="Perotto S."/>
        </authorList>
    </citation>
    <scope>NUCLEOTIDE SEQUENCE [LARGE SCALE GENOMIC DNA]</scope>
    <source>
        <strain evidence="1 2">E</strain>
    </source>
</reference>
<dbReference type="RefSeq" id="XP_024743272.1">
    <property type="nucleotide sequence ID" value="XM_024873741.1"/>
</dbReference>
<accession>A0A2J6TTR9</accession>
<dbReference type="AlphaFoldDB" id="A0A2J6TTR9"/>
<gene>
    <name evidence="1" type="ORF">K444DRAFT_517080</name>
</gene>
<sequence>MAHSYKSEYPPGVQTDDGIKAFFEEFYKTSDTPDAHEKYADSFTGDATLIMASKKGVGREEILQIRKGAWAVVASRKHTIHKIFPFGSGSSEVMLYGVVAYTLKDGRKTDVEWGARANLVQNGGKWKLHFYQVYLDSAATQNAK</sequence>
<keyword evidence="2" id="KW-1185">Reference proteome</keyword>
<dbReference type="InterPro" id="IPR032710">
    <property type="entry name" value="NTF2-like_dom_sf"/>
</dbReference>
<evidence type="ECO:0000313" key="1">
    <source>
        <dbReference type="EMBL" id="PMD66368.1"/>
    </source>
</evidence>
<dbReference type="GeneID" id="36581821"/>
<organism evidence="1 2">
    <name type="scientific">Hyaloscypha bicolor E</name>
    <dbReference type="NCBI Taxonomy" id="1095630"/>
    <lineage>
        <taxon>Eukaryota</taxon>
        <taxon>Fungi</taxon>
        <taxon>Dikarya</taxon>
        <taxon>Ascomycota</taxon>
        <taxon>Pezizomycotina</taxon>
        <taxon>Leotiomycetes</taxon>
        <taxon>Helotiales</taxon>
        <taxon>Hyaloscyphaceae</taxon>
        <taxon>Hyaloscypha</taxon>
        <taxon>Hyaloscypha bicolor</taxon>
    </lineage>
</organism>
<dbReference type="Gene3D" id="3.10.450.50">
    <property type="match status" value="1"/>
</dbReference>
<proteinExistence type="predicted"/>
<evidence type="ECO:0008006" key="3">
    <source>
        <dbReference type="Google" id="ProtNLM"/>
    </source>
</evidence>
<dbReference type="Proteomes" id="UP000235371">
    <property type="component" value="Unassembled WGS sequence"/>
</dbReference>
<dbReference type="STRING" id="1095630.A0A2J6TTR9"/>
<evidence type="ECO:0000313" key="2">
    <source>
        <dbReference type="Proteomes" id="UP000235371"/>
    </source>
</evidence>
<protein>
    <recommendedName>
        <fullName evidence="3">DUF4440 domain-containing protein</fullName>
    </recommendedName>
</protein>
<dbReference type="EMBL" id="KZ613743">
    <property type="protein sequence ID" value="PMD66368.1"/>
    <property type="molecule type" value="Genomic_DNA"/>
</dbReference>